<proteinExistence type="predicted"/>
<organism evidence="1">
    <name type="scientific">Vreelandella sp. SM1641</name>
    <dbReference type="NCBI Taxonomy" id="3126101"/>
    <lineage>
        <taxon>Bacteria</taxon>
        <taxon>Pseudomonadati</taxon>
        <taxon>Pseudomonadota</taxon>
        <taxon>Gammaproteobacteria</taxon>
        <taxon>Oceanospirillales</taxon>
        <taxon>Halomonadaceae</taxon>
        <taxon>Vreelandella</taxon>
    </lineage>
</organism>
<sequence>MYETHKEHIDKIITRWLKRHLQRLGAEVDLNQLNSLVEDKDMLAENLEN</sequence>
<reference evidence="1" key="1">
    <citation type="submission" date="2024-02" db="EMBL/GenBank/DDBJ databases">
        <title>Complete genome sequence of Vreelandella sp. SM1641, a marine exopolysaccharide-producing bacterium isolated from deep-sea hydrothermal sediment of the southwest Indian Ocean.</title>
        <authorList>
            <person name="Zhu H."/>
            <person name="Sun M."/>
        </authorList>
    </citation>
    <scope>NUCLEOTIDE SEQUENCE</scope>
    <source>
        <strain evidence="1">SM1641</strain>
    </source>
</reference>
<accession>A0AAU7XP00</accession>
<evidence type="ECO:0000313" key="1">
    <source>
        <dbReference type="EMBL" id="XBY59666.1"/>
    </source>
</evidence>
<name>A0AAU7XP00_9GAMM</name>
<dbReference type="RefSeq" id="WP_218927750.1">
    <property type="nucleotide sequence ID" value="NZ_CP158484.1"/>
</dbReference>
<gene>
    <name evidence="1" type="ORF">V8F66_04050</name>
</gene>
<dbReference type="KEGG" id="vrs:V8F66_04050"/>
<protein>
    <submittedName>
        <fullName evidence="1">Uncharacterized protein</fullName>
    </submittedName>
</protein>
<dbReference type="EMBL" id="CP158484">
    <property type="protein sequence ID" value="XBY59666.1"/>
    <property type="molecule type" value="Genomic_DNA"/>
</dbReference>
<dbReference type="AlphaFoldDB" id="A0AAU7XP00"/>